<evidence type="ECO:0000259" key="13">
    <source>
        <dbReference type="PROSITE" id="PS50113"/>
    </source>
</evidence>
<dbReference type="Pfam" id="PF00512">
    <property type="entry name" value="HisKA"/>
    <property type="match status" value="1"/>
</dbReference>
<keyword evidence="5" id="KW-0547">Nucleotide-binding</keyword>
<feature type="domain" description="PAC" evidence="13">
    <location>
        <begin position="242"/>
        <end position="292"/>
    </location>
</feature>
<dbReference type="SMART" id="SM00091">
    <property type="entry name" value="PAS"/>
    <property type="match status" value="2"/>
</dbReference>
<dbReference type="InterPro" id="IPR036097">
    <property type="entry name" value="HisK_dim/P_sf"/>
</dbReference>
<dbReference type="InterPro" id="IPR013655">
    <property type="entry name" value="PAS_fold_3"/>
</dbReference>
<dbReference type="CDD" id="cd00156">
    <property type="entry name" value="REC"/>
    <property type="match status" value="1"/>
</dbReference>
<dbReference type="CDD" id="cd00130">
    <property type="entry name" value="PAS"/>
    <property type="match status" value="2"/>
</dbReference>
<dbReference type="InterPro" id="IPR004358">
    <property type="entry name" value="Sig_transdc_His_kin-like_C"/>
</dbReference>
<feature type="domain" description="Response regulatory" evidence="11">
    <location>
        <begin position="693"/>
        <end position="808"/>
    </location>
</feature>
<feature type="modified residue" description="4-aspartylphosphate" evidence="9">
    <location>
        <position position="742"/>
    </location>
</feature>
<proteinExistence type="predicted"/>
<dbReference type="Gene3D" id="3.30.565.10">
    <property type="entry name" value="Histidine kinase-like ATPase, C-terminal domain"/>
    <property type="match status" value="1"/>
</dbReference>
<keyword evidence="15" id="KW-1185">Reference proteome</keyword>
<dbReference type="InterPro" id="IPR001789">
    <property type="entry name" value="Sig_transdc_resp-reg_receiver"/>
</dbReference>
<dbReference type="EMBL" id="FOBS01000007">
    <property type="protein sequence ID" value="SEM23009.1"/>
    <property type="molecule type" value="Genomic_DNA"/>
</dbReference>
<accession>A0A1H7WPS4</accession>
<dbReference type="SMART" id="SM00387">
    <property type="entry name" value="HATPase_c"/>
    <property type="match status" value="1"/>
</dbReference>
<comment type="catalytic activity">
    <reaction evidence="1">
        <text>ATP + protein L-histidine = ADP + protein N-phospho-L-histidine.</text>
        <dbReference type="EC" id="2.7.13.3"/>
    </reaction>
</comment>
<keyword evidence="4" id="KW-0808">Transferase</keyword>
<protein>
    <recommendedName>
        <fullName evidence="2">histidine kinase</fullName>
        <ecNumber evidence="2">2.7.13.3</ecNumber>
    </recommendedName>
</protein>
<evidence type="ECO:0000256" key="2">
    <source>
        <dbReference type="ARBA" id="ARBA00012438"/>
    </source>
</evidence>
<evidence type="ECO:0000256" key="1">
    <source>
        <dbReference type="ARBA" id="ARBA00000085"/>
    </source>
</evidence>
<dbReference type="InterPro" id="IPR035965">
    <property type="entry name" value="PAS-like_dom_sf"/>
</dbReference>
<dbReference type="InterPro" id="IPR000014">
    <property type="entry name" value="PAS"/>
</dbReference>
<dbReference type="SUPFAM" id="SSF47384">
    <property type="entry name" value="Homodimeric domain of signal transducing histidine kinase"/>
    <property type="match status" value="1"/>
</dbReference>
<evidence type="ECO:0000313" key="14">
    <source>
        <dbReference type="EMBL" id="SEM23009.1"/>
    </source>
</evidence>
<dbReference type="PROSITE" id="PS50113">
    <property type="entry name" value="PAC"/>
    <property type="match status" value="3"/>
</dbReference>
<dbReference type="InterPro" id="IPR000700">
    <property type="entry name" value="PAS-assoc_C"/>
</dbReference>
<dbReference type="PANTHER" id="PTHR43065:SF46">
    <property type="entry name" value="C4-DICARBOXYLATE TRANSPORT SENSOR PROTEIN DCTB"/>
    <property type="match status" value="1"/>
</dbReference>
<dbReference type="InterPro" id="IPR013656">
    <property type="entry name" value="PAS_4"/>
</dbReference>
<feature type="domain" description="PAS" evidence="12">
    <location>
        <begin position="293"/>
        <end position="346"/>
    </location>
</feature>
<keyword evidence="3 9" id="KW-0597">Phosphoprotein</keyword>
<dbReference type="CDD" id="cd00082">
    <property type="entry name" value="HisKA"/>
    <property type="match status" value="1"/>
</dbReference>
<dbReference type="Pfam" id="PF08448">
    <property type="entry name" value="PAS_4"/>
    <property type="match status" value="1"/>
</dbReference>
<dbReference type="GO" id="GO:0000155">
    <property type="term" value="F:phosphorelay sensor kinase activity"/>
    <property type="evidence" value="ECO:0007669"/>
    <property type="project" value="InterPro"/>
</dbReference>
<dbReference type="Gene3D" id="1.10.287.130">
    <property type="match status" value="1"/>
</dbReference>
<evidence type="ECO:0000256" key="9">
    <source>
        <dbReference type="PROSITE-ProRule" id="PRU00169"/>
    </source>
</evidence>
<dbReference type="OrthoDB" id="9813151at2"/>
<dbReference type="Pfam" id="PF02518">
    <property type="entry name" value="HATPase_c"/>
    <property type="match status" value="1"/>
</dbReference>
<dbReference type="InterPro" id="IPR036890">
    <property type="entry name" value="HATPase_C_sf"/>
</dbReference>
<keyword evidence="8" id="KW-0902">Two-component regulatory system</keyword>
<gene>
    <name evidence="14" type="ORF">SAMN04489760_10766</name>
</gene>
<dbReference type="Proteomes" id="UP000198744">
    <property type="component" value="Unassembled WGS sequence"/>
</dbReference>
<dbReference type="PROSITE" id="PS50109">
    <property type="entry name" value="HIS_KIN"/>
    <property type="match status" value="1"/>
</dbReference>
<evidence type="ECO:0000256" key="4">
    <source>
        <dbReference type="ARBA" id="ARBA00022679"/>
    </source>
</evidence>
<evidence type="ECO:0000259" key="11">
    <source>
        <dbReference type="PROSITE" id="PS50110"/>
    </source>
</evidence>
<dbReference type="Gene3D" id="3.30.450.20">
    <property type="entry name" value="PAS domain"/>
    <property type="match status" value="3"/>
</dbReference>
<dbReference type="SUPFAM" id="SSF55874">
    <property type="entry name" value="ATPase domain of HSP90 chaperone/DNA topoisomerase II/histidine kinase"/>
    <property type="match status" value="1"/>
</dbReference>
<dbReference type="InterPro" id="IPR003594">
    <property type="entry name" value="HATPase_dom"/>
</dbReference>
<dbReference type="AlphaFoldDB" id="A0A1H7WPS4"/>
<reference evidence="14 15" key="1">
    <citation type="submission" date="2016-10" db="EMBL/GenBank/DDBJ databases">
        <authorList>
            <person name="de Groot N.N."/>
        </authorList>
    </citation>
    <scope>NUCLEOTIDE SEQUENCE [LARGE SCALE GENOMIC DNA]</scope>
    <source>
        <strain evidence="14 15">DSM 8423</strain>
    </source>
</reference>
<feature type="domain" description="PAC" evidence="13">
    <location>
        <begin position="115"/>
        <end position="164"/>
    </location>
</feature>
<dbReference type="NCBIfam" id="TIGR00229">
    <property type="entry name" value="sensory_box"/>
    <property type="match status" value="2"/>
</dbReference>
<feature type="domain" description="PAC" evidence="13">
    <location>
        <begin position="366"/>
        <end position="432"/>
    </location>
</feature>
<evidence type="ECO:0000256" key="7">
    <source>
        <dbReference type="ARBA" id="ARBA00022840"/>
    </source>
</evidence>
<dbReference type="SMART" id="SM00448">
    <property type="entry name" value="REC"/>
    <property type="match status" value="1"/>
</dbReference>
<dbReference type="SUPFAM" id="SSF55785">
    <property type="entry name" value="PYP-like sensor domain (PAS domain)"/>
    <property type="match status" value="3"/>
</dbReference>
<dbReference type="PRINTS" id="PR00344">
    <property type="entry name" value="BCTRLSENSOR"/>
</dbReference>
<dbReference type="PANTHER" id="PTHR43065">
    <property type="entry name" value="SENSOR HISTIDINE KINASE"/>
    <property type="match status" value="1"/>
</dbReference>
<evidence type="ECO:0000259" key="12">
    <source>
        <dbReference type="PROSITE" id="PS50112"/>
    </source>
</evidence>
<evidence type="ECO:0000256" key="8">
    <source>
        <dbReference type="ARBA" id="ARBA00023012"/>
    </source>
</evidence>
<name>A0A1H7WPS4_9BACT</name>
<evidence type="ECO:0000256" key="5">
    <source>
        <dbReference type="ARBA" id="ARBA00022741"/>
    </source>
</evidence>
<dbReference type="STRING" id="43775.SAMN04489760_10766"/>
<sequence>MHDPSGTNRELLEENDALRRKIKELEFSEAERRRALGELDVIKCRLSRAEIISRSGNWEFDLKLKRVFASEGARKIYGISEREWTIPEVQKVPLPEYRGLLDQALLELVQKGRPYDVEFKIRRPDTGEIADIHSVAEYDPHRKVVFGILQDITERKRAEEELRWKTALLEAQVNTSIDGILVVDGNHKRILSNRQFVELWNIPEYLIHEADDATLLSHVVSMLKDPGEFLEKVGYLYEHPHETSQDEIEFKSGKVLDRYSAPVADEKGHSYGRIWVFRDITERKQAEEALMSKNQQLLDIINFLPDATLVIDRKNRVIAWNKAMETMTGVKAEEMLGKDHYEYAIPFYGERRPILVDMALGPVKMKDSHYTALRQAGSILFGEAYAPALPAGEVFLSATASVLRNSRGEAIAAIECIRDITEHKRIEARLNRAEKMEALGTLAGGVAHDLNNVLGVLVGYSELLVEKLQQKDPLKNYAQHILKSSERGASIIQDLLTMARRGVSVSDVVNLNKVVTDYLESPEHEKLQSYHEKIRVKVELADDLLNIKGSPVHLGKTVMNLVSNAAEAIPGAGTISIRTENRYLDYAIDGYDNLQEGDYALLSVSDTGVGIPAKDIGKIFEPFYTKKVMGRSGTGLGLAVVWGTMKDHHGYIDVKSGEGAGSTFTLYFPVTREGLLREREKRDIASYKGRGESILVIDDMEFQRELADNLLTNLNYEVHTVSSGEEAVSYLRTHQADLLLLDMIMDPGIDGLETFRRIREIKPDQKAVIVSGFAETERVGKAQELGAGEYVRKPYSLERIGLAIRRELDRK</sequence>
<evidence type="ECO:0000313" key="15">
    <source>
        <dbReference type="Proteomes" id="UP000198744"/>
    </source>
</evidence>
<dbReference type="Pfam" id="PF08447">
    <property type="entry name" value="PAS_3"/>
    <property type="match status" value="1"/>
</dbReference>
<dbReference type="PROSITE" id="PS50110">
    <property type="entry name" value="RESPONSE_REGULATORY"/>
    <property type="match status" value="1"/>
</dbReference>
<dbReference type="SUPFAM" id="SSF52172">
    <property type="entry name" value="CheY-like"/>
    <property type="match status" value="1"/>
</dbReference>
<dbReference type="Pfam" id="PF00072">
    <property type="entry name" value="Response_reg"/>
    <property type="match status" value="1"/>
</dbReference>
<dbReference type="EC" id="2.7.13.3" evidence="2"/>
<feature type="domain" description="Histidine kinase" evidence="10">
    <location>
        <begin position="445"/>
        <end position="672"/>
    </location>
</feature>
<dbReference type="GO" id="GO:0005524">
    <property type="term" value="F:ATP binding"/>
    <property type="evidence" value="ECO:0007669"/>
    <property type="project" value="UniProtKB-KW"/>
</dbReference>
<evidence type="ECO:0000256" key="3">
    <source>
        <dbReference type="ARBA" id="ARBA00022553"/>
    </source>
</evidence>
<keyword evidence="7" id="KW-0067">ATP-binding</keyword>
<dbReference type="SMART" id="SM00388">
    <property type="entry name" value="HisKA"/>
    <property type="match status" value="1"/>
</dbReference>
<dbReference type="PROSITE" id="PS50112">
    <property type="entry name" value="PAS"/>
    <property type="match status" value="1"/>
</dbReference>
<dbReference type="RefSeq" id="WP_093882930.1">
    <property type="nucleotide sequence ID" value="NZ_FOBS01000007.1"/>
</dbReference>
<dbReference type="InterPro" id="IPR003661">
    <property type="entry name" value="HisK_dim/P_dom"/>
</dbReference>
<evidence type="ECO:0000259" key="10">
    <source>
        <dbReference type="PROSITE" id="PS50109"/>
    </source>
</evidence>
<organism evidence="14 15">
    <name type="scientific">Syntrophus gentianae</name>
    <dbReference type="NCBI Taxonomy" id="43775"/>
    <lineage>
        <taxon>Bacteria</taxon>
        <taxon>Pseudomonadati</taxon>
        <taxon>Thermodesulfobacteriota</taxon>
        <taxon>Syntrophia</taxon>
        <taxon>Syntrophales</taxon>
        <taxon>Syntrophaceae</taxon>
        <taxon>Syntrophus</taxon>
    </lineage>
</organism>
<dbReference type="InterPro" id="IPR005467">
    <property type="entry name" value="His_kinase_dom"/>
</dbReference>
<dbReference type="Pfam" id="PF12860">
    <property type="entry name" value="PAS_7"/>
    <property type="match status" value="1"/>
</dbReference>
<keyword evidence="6" id="KW-0418">Kinase</keyword>
<dbReference type="Gene3D" id="3.40.50.2300">
    <property type="match status" value="1"/>
</dbReference>
<dbReference type="InterPro" id="IPR011006">
    <property type="entry name" value="CheY-like_superfamily"/>
</dbReference>
<evidence type="ECO:0000256" key="6">
    <source>
        <dbReference type="ARBA" id="ARBA00022777"/>
    </source>
</evidence>